<organism evidence="9 10">
    <name type="scientific">Remersonia thermophila</name>
    <dbReference type="NCBI Taxonomy" id="72144"/>
    <lineage>
        <taxon>Eukaryota</taxon>
        <taxon>Fungi</taxon>
        <taxon>Dikarya</taxon>
        <taxon>Ascomycota</taxon>
        <taxon>Pezizomycotina</taxon>
        <taxon>Sordariomycetes</taxon>
        <taxon>Sordariomycetidae</taxon>
        <taxon>Sordariales</taxon>
        <taxon>Sordariales incertae sedis</taxon>
        <taxon>Remersonia</taxon>
    </lineage>
</organism>
<feature type="compositionally biased region" description="Basic residues" evidence="7">
    <location>
        <begin position="332"/>
        <end position="341"/>
    </location>
</feature>
<feature type="compositionally biased region" description="Low complexity" evidence="7">
    <location>
        <begin position="265"/>
        <end position="282"/>
    </location>
</feature>
<feature type="compositionally biased region" description="Low complexity" evidence="7">
    <location>
        <begin position="235"/>
        <end position="248"/>
    </location>
</feature>
<feature type="region of interest" description="Disordered" evidence="7">
    <location>
        <begin position="113"/>
        <end position="147"/>
    </location>
</feature>
<dbReference type="InterPro" id="IPR040666">
    <property type="entry name" value="Atg29_N"/>
</dbReference>
<evidence type="ECO:0000256" key="2">
    <source>
        <dbReference type="ARBA" id="ARBA00010082"/>
    </source>
</evidence>
<name>A0ABR4DI10_9PEZI</name>
<dbReference type="Gene3D" id="1.10.10.2570">
    <property type="match status" value="1"/>
</dbReference>
<feature type="compositionally biased region" description="Polar residues" evidence="7">
    <location>
        <begin position="482"/>
        <end position="502"/>
    </location>
</feature>
<dbReference type="InterPro" id="IPR039362">
    <property type="entry name" value="ATG29_sf"/>
</dbReference>
<comment type="caution">
    <text evidence="9">The sequence shown here is derived from an EMBL/GenBank/DDBJ whole genome shotgun (WGS) entry which is preliminary data.</text>
</comment>
<feature type="compositionally biased region" description="Pro residues" evidence="7">
    <location>
        <begin position="119"/>
        <end position="134"/>
    </location>
</feature>
<keyword evidence="10" id="KW-1185">Reference proteome</keyword>
<evidence type="ECO:0000256" key="4">
    <source>
        <dbReference type="ARBA" id="ARBA00022448"/>
    </source>
</evidence>
<reference evidence="9 10" key="1">
    <citation type="journal article" date="2024" name="Commun. Biol.">
        <title>Comparative genomic analysis of thermophilic fungi reveals convergent evolutionary adaptations and gene losses.</title>
        <authorList>
            <person name="Steindorff A.S."/>
            <person name="Aguilar-Pontes M.V."/>
            <person name="Robinson A.J."/>
            <person name="Andreopoulos B."/>
            <person name="LaButti K."/>
            <person name="Kuo A."/>
            <person name="Mondo S."/>
            <person name="Riley R."/>
            <person name="Otillar R."/>
            <person name="Haridas S."/>
            <person name="Lipzen A."/>
            <person name="Grimwood J."/>
            <person name="Schmutz J."/>
            <person name="Clum A."/>
            <person name="Reid I.D."/>
            <person name="Moisan M.C."/>
            <person name="Butler G."/>
            <person name="Nguyen T.T.M."/>
            <person name="Dewar K."/>
            <person name="Conant G."/>
            <person name="Drula E."/>
            <person name="Henrissat B."/>
            <person name="Hansel C."/>
            <person name="Singer S."/>
            <person name="Hutchinson M.I."/>
            <person name="de Vries R.P."/>
            <person name="Natvig D.O."/>
            <person name="Powell A.J."/>
            <person name="Tsang A."/>
            <person name="Grigoriev I.V."/>
        </authorList>
    </citation>
    <scope>NUCLEOTIDE SEQUENCE [LARGE SCALE GENOMIC DNA]</scope>
    <source>
        <strain evidence="9 10">ATCC 22073</strain>
    </source>
</reference>
<dbReference type="PANTHER" id="PTHR40012:SF1">
    <property type="entry name" value="AUTOPHAGY-RELATED PROTEIN 29"/>
    <property type="match status" value="1"/>
</dbReference>
<feature type="compositionally biased region" description="Gly residues" evidence="7">
    <location>
        <begin position="365"/>
        <end position="376"/>
    </location>
</feature>
<evidence type="ECO:0000256" key="7">
    <source>
        <dbReference type="SAM" id="MobiDB-lite"/>
    </source>
</evidence>
<feature type="compositionally biased region" description="Polar residues" evidence="7">
    <location>
        <begin position="343"/>
        <end position="354"/>
    </location>
</feature>
<feature type="region of interest" description="Disordered" evidence="7">
    <location>
        <begin position="181"/>
        <end position="521"/>
    </location>
</feature>
<dbReference type="PANTHER" id="PTHR40012">
    <property type="entry name" value="AUTOPHAGY-RELATED PROTEIN 29"/>
    <property type="match status" value="1"/>
</dbReference>
<evidence type="ECO:0000256" key="1">
    <source>
        <dbReference type="ARBA" id="ARBA00004329"/>
    </source>
</evidence>
<dbReference type="Proteomes" id="UP001600064">
    <property type="component" value="Unassembled WGS sequence"/>
</dbReference>
<gene>
    <name evidence="9" type="ORF">VTJ83DRAFT_1650</name>
</gene>
<feature type="region of interest" description="Disordered" evidence="7">
    <location>
        <begin position="1"/>
        <end position="28"/>
    </location>
</feature>
<keyword evidence="6" id="KW-0072">Autophagy</keyword>
<keyword evidence="4" id="KW-0813">Transport</keyword>
<accession>A0ABR4DI10</accession>
<dbReference type="GeneID" id="98122477"/>
<feature type="compositionally biased region" description="Low complexity" evidence="7">
    <location>
        <begin position="443"/>
        <end position="460"/>
    </location>
</feature>
<evidence type="ECO:0000256" key="6">
    <source>
        <dbReference type="ARBA" id="ARBA00023006"/>
    </source>
</evidence>
<feature type="compositionally biased region" description="Low complexity" evidence="7">
    <location>
        <begin position="389"/>
        <end position="429"/>
    </location>
</feature>
<feature type="domain" description="Atg29 N-terminal" evidence="8">
    <location>
        <begin position="29"/>
        <end position="82"/>
    </location>
</feature>
<dbReference type="Pfam" id="PF18388">
    <property type="entry name" value="ATG29_N"/>
    <property type="match status" value="1"/>
</dbReference>
<sequence>MDPRQRSDSLTDRPKKPEPPEDSPKEPRYHVYIRLPFHRPPGFVEPGTVNWNEKKSEKLWTVLSNSSIESVDWTRLAGEFEVSVEFLLQMANYLTERHTTQLRAHMLRVAAARGSAAPSPVPGADPGSPHPGAEPPRHVPSGPRAPSALSIRRDILSPTPGIDEDPRVAGAAGLAIKSPLAVRPGSSRNSLVGTPVPSHSAHAPSGVSRPGTAVRQGGDASRRRFPRLATPQDLQQQQPQQPQQQQPQSRLPEGDETEIPPPSPALSAGTSSSSSSDSPVQSRIIRRPPRFQPSKEARGGTNLYGAGDDPDDADDDDEPAFLPFAHGQPPATHHHHHHHNYRASVSMTSSQGSGQDLGATLRGGFAAGGPGLGRRPGGMPAAGSGGANAGPPVDGGQSSSSLHSHAQSHSQTSDSSIGSAAVVRRPGIPAAGGGGMAGHRRAPLAAATTTAATAAAAAAGAGQGGLARGVRGKGASREESDGTPSMGSSFSDLDDASVTQSALEEALASRMQDGTLGSRMSVLGGTIGHALRSRYLPKPHRQ</sequence>
<feature type="compositionally biased region" description="Acidic residues" evidence="7">
    <location>
        <begin position="308"/>
        <end position="319"/>
    </location>
</feature>
<evidence type="ECO:0000256" key="5">
    <source>
        <dbReference type="ARBA" id="ARBA00022927"/>
    </source>
</evidence>
<protein>
    <recommendedName>
        <fullName evidence="3">Autophagy-related protein 29</fullName>
    </recommendedName>
</protein>
<evidence type="ECO:0000256" key="3">
    <source>
        <dbReference type="ARBA" id="ARBA00013784"/>
    </source>
</evidence>
<keyword evidence="5" id="KW-0653">Protein transport</keyword>
<evidence type="ECO:0000313" key="9">
    <source>
        <dbReference type="EMBL" id="KAL2269466.1"/>
    </source>
</evidence>
<comment type="similarity">
    <text evidence="2">Belongs to the ATG29 family.</text>
</comment>
<dbReference type="RefSeq" id="XP_070868190.1">
    <property type="nucleotide sequence ID" value="XM_071007833.1"/>
</dbReference>
<comment type="subcellular location">
    <subcellularLocation>
        <location evidence="1">Preautophagosomal structure</location>
    </subcellularLocation>
</comment>
<proteinExistence type="inferred from homology"/>
<dbReference type="EMBL" id="JAZGUE010000002">
    <property type="protein sequence ID" value="KAL2269466.1"/>
    <property type="molecule type" value="Genomic_DNA"/>
</dbReference>
<evidence type="ECO:0000259" key="8">
    <source>
        <dbReference type="Pfam" id="PF18388"/>
    </source>
</evidence>
<evidence type="ECO:0000313" key="10">
    <source>
        <dbReference type="Proteomes" id="UP001600064"/>
    </source>
</evidence>
<dbReference type="InterPro" id="IPR039113">
    <property type="entry name" value="ATG29"/>
</dbReference>